<feature type="region of interest" description="Disordered" evidence="1">
    <location>
        <begin position="1"/>
        <end position="76"/>
    </location>
</feature>
<gene>
    <name evidence="2" type="ORF">B296_00047284</name>
</gene>
<accession>A0A426YLS4</accession>
<dbReference type="Proteomes" id="UP000287651">
    <property type="component" value="Unassembled WGS sequence"/>
</dbReference>
<protein>
    <submittedName>
        <fullName evidence="2">Uncharacterized protein</fullName>
    </submittedName>
</protein>
<name>A0A426YLS4_ENSVE</name>
<proteinExistence type="predicted"/>
<organism evidence="2 3">
    <name type="scientific">Ensete ventricosum</name>
    <name type="common">Abyssinian banana</name>
    <name type="synonym">Musa ensete</name>
    <dbReference type="NCBI Taxonomy" id="4639"/>
    <lineage>
        <taxon>Eukaryota</taxon>
        <taxon>Viridiplantae</taxon>
        <taxon>Streptophyta</taxon>
        <taxon>Embryophyta</taxon>
        <taxon>Tracheophyta</taxon>
        <taxon>Spermatophyta</taxon>
        <taxon>Magnoliopsida</taxon>
        <taxon>Liliopsida</taxon>
        <taxon>Zingiberales</taxon>
        <taxon>Musaceae</taxon>
        <taxon>Ensete</taxon>
    </lineage>
</organism>
<evidence type="ECO:0000313" key="3">
    <source>
        <dbReference type="Proteomes" id="UP000287651"/>
    </source>
</evidence>
<dbReference type="AlphaFoldDB" id="A0A426YLS4"/>
<feature type="compositionally biased region" description="Basic and acidic residues" evidence="1">
    <location>
        <begin position="1"/>
        <end position="18"/>
    </location>
</feature>
<evidence type="ECO:0000256" key="1">
    <source>
        <dbReference type="SAM" id="MobiDB-lite"/>
    </source>
</evidence>
<reference evidence="2 3" key="1">
    <citation type="journal article" date="2014" name="Agronomy (Basel)">
        <title>A Draft Genome Sequence for Ensete ventricosum, the Drought-Tolerant Tree Against Hunger.</title>
        <authorList>
            <person name="Harrison J."/>
            <person name="Moore K.A."/>
            <person name="Paszkiewicz K."/>
            <person name="Jones T."/>
            <person name="Grant M."/>
            <person name="Ambacheew D."/>
            <person name="Muzemil S."/>
            <person name="Studholme D.J."/>
        </authorList>
    </citation>
    <scope>NUCLEOTIDE SEQUENCE [LARGE SCALE GENOMIC DNA]</scope>
</reference>
<evidence type="ECO:0000313" key="2">
    <source>
        <dbReference type="EMBL" id="RRT52676.1"/>
    </source>
</evidence>
<sequence>MSPRIVGERHLIASRENDASSPCERMRRRLGRMRGDEASPRSPIPARGDEVSPRSPVLARGDVVMPRPRARRRGVTSFSSWKTRRCLVLARGDEASPRCLVSTRGDTRRPIPVGPHTGILSDRYVLLSYRTGMYRPYRAI</sequence>
<dbReference type="EMBL" id="AMZH03011541">
    <property type="protein sequence ID" value="RRT52676.1"/>
    <property type="molecule type" value="Genomic_DNA"/>
</dbReference>
<comment type="caution">
    <text evidence="2">The sequence shown here is derived from an EMBL/GenBank/DDBJ whole genome shotgun (WGS) entry which is preliminary data.</text>
</comment>